<dbReference type="EMBL" id="KZ679260">
    <property type="protein sequence ID" value="PTB42351.1"/>
    <property type="molecule type" value="Genomic_DNA"/>
</dbReference>
<accession>A0A2T3ZC20</accession>
<evidence type="ECO:0000313" key="1">
    <source>
        <dbReference type="EMBL" id="PTB42351.1"/>
    </source>
</evidence>
<reference evidence="1 2" key="1">
    <citation type="submission" date="2016-07" db="EMBL/GenBank/DDBJ databases">
        <title>Multiple horizontal gene transfer events from other fungi enriched the ability of initially mycotrophic Trichoderma (Ascomycota) to feed on dead plant biomass.</title>
        <authorList>
            <consortium name="DOE Joint Genome Institute"/>
            <person name="Aerts A."/>
            <person name="Atanasova L."/>
            <person name="Chenthamara K."/>
            <person name="Zhang J."/>
            <person name="Grujic M."/>
            <person name="Henrissat B."/>
            <person name="Kuo A."/>
            <person name="Salamov A."/>
            <person name="Lipzen A."/>
            <person name="Labutti K."/>
            <person name="Barry K."/>
            <person name="Miao Y."/>
            <person name="Rahimi M.J."/>
            <person name="Shen Q."/>
            <person name="Grigoriev I.V."/>
            <person name="Kubicek C.P."/>
            <person name="Druzhinina I.S."/>
        </authorList>
    </citation>
    <scope>NUCLEOTIDE SEQUENCE [LARGE SCALE GENOMIC DNA]</scope>
    <source>
        <strain evidence="1 2">CBS 433.97</strain>
    </source>
</reference>
<evidence type="ECO:0000313" key="2">
    <source>
        <dbReference type="Proteomes" id="UP000240493"/>
    </source>
</evidence>
<sequence>MRDDAAVVLNMMLLVRLYPPSAGGICLTYFDLPVPARLTVLYSVDDEQERNETARMDAATAGTHVDRKSQILNSYLWRHQHTSHDPSLMGVALQVQTIHPIHNKNVCCWKTRQSLKTLSNSRIWKQGARTDSLDIFLCTLTCTPMC</sequence>
<protein>
    <submittedName>
        <fullName evidence="1">Uncharacterized protein</fullName>
    </submittedName>
</protein>
<dbReference type="Proteomes" id="UP000240493">
    <property type="component" value="Unassembled WGS sequence"/>
</dbReference>
<keyword evidence="2" id="KW-1185">Reference proteome</keyword>
<dbReference type="AlphaFoldDB" id="A0A2T3ZC20"/>
<gene>
    <name evidence="1" type="ORF">M441DRAFT_388693</name>
</gene>
<name>A0A2T3ZC20_TRIA4</name>
<proteinExistence type="predicted"/>
<organism evidence="1 2">
    <name type="scientific">Trichoderma asperellum (strain ATCC 204424 / CBS 433.97 / NBRC 101777)</name>
    <dbReference type="NCBI Taxonomy" id="1042311"/>
    <lineage>
        <taxon>Eukaryota</taxon>
        <taxon>Fungi</taxon>
        <taxon>Dikarya</taxon>
        <taxon>Ascomycota</taxon>
        <taxon>Pezizomycotina</taxon>
        <taxon>Sordariomycetes</taxon>
        <taxon>Hypocreomycetidae</taxon>
        <taxon>Hypocreales</taxon>
        <taxon>Hypocreaceae</taxon>
        <taxon>Trichoderma</taxon>
    </lineage>
</organism>